<feature type="chain" id="PRO_5011642313" evidence="3">
    <location>
        <begin position="23"/>
        <end position="489"/>
    </location>
</feature>
<evidence type="ECO:0000256" key="2">
    <source>
        <dbReference type="ARBA" id="ARBA00022801"/>
    </source>
</evidence>
<evidence type="ECO:0000256" key="3">
    <source>
        <dbReference type="SAM" id="SignalP"/>
    </source>
</evidence>
<evidence type="ECO:0000313" key="4">
    <source>
        <dbReference type="EMBL" id="SFS21760.1"/>
    </source>
</evidence>
<evidence type="ECO:0000313" key="5">
    <source>
        <dbReference type="Proteomes" id="UP000198926"/>
    </source>
</evidence>
<dbReference type="Gene3D" id="3.40.710.10">
    <property type="entry name" value="DD-peptidase/beta-lactamase superfamily"/>
    <property type="match status" value="2"/>
</dbReference>
<dbReference type="PANTHER" id="PTHR30023:SF0">
    <property type="entry name" value="PENICILLIN-SENSITIVE CARBOXYPEPTIDASE A"/>
    <property type="match status" value="1"/>
</dbReference>
<keyword evidence="3" id="KW-0732">Signal</keyword>
<dbReference type="STRING" id="1123755.SAMN05444714_2940"/>
<dbReference type="GO" id="GO:0004185">
    <property type="term" value="F:serine-type carboxypeptidase activity"/>
    <property type="evidence" value="ECO:0007669"/>
    <property type="project" value="InterPro"/>
</dbReference>
<dbReference type="SUPFAM" id="SSF56601">
    <property type="entry name" value="beta-lactamase/transpeptidase-like"/>
    <property type="match status" value="1"/>
</dbReference>
<organism evidence="4 5">
    <name type="scientific">Yoonia litorea</name>
    <dbReference type="NCBI Taxonomy" id="1123755"/>
    <lineage>
        <taxon>Bacteria</taxon>
        <taxon>Pseudomonadati</taxon>
        <taxon>Pseudomonadota</taxon>
        <taxon>Alphaproteobacteria</taxon>
        <taxon>Rhodobacterales</taxon>
        <taxon>Paracoccaceae</taxon>
        <taxon>Yoonia</taxon>
    </lineage>
</organism>
<dbReference type="NCBIfam" id="TIGR00666">
    <property type="entry name" value="PBP4"/>
    <property type="match status" value="1"/>
</dbReference>
<dbReference type="GO" id="GO:0000270">
    <property type="term" value="P:peptidoglycan metabolic process"/>
    <property type="evidence" value="ECO:0007669"/>
    <property type="project" value="TreeGrafter"/>
</dbReference>
<proteinExistence type="inferred from homology"/>
<dbReference type="Gene3D" id="3.50.80.20">
    <property type="entry name" value="D-Ala-D-Ala carboxypeptidase C, peptidase S13"/>
    <property type="match status" value="1"/>
</dbReference>
<name>A0A1I6N1F4_9RHOB</name>
<dbReference type="PANTHER" id="PTHR30023">
    <property type="entry name" value="D-ALANYL-D-ALANINE CARBOXYPEPTIDASE"/>
    <property type="match status" value="1"/>
</dbReference>
<accession>A0A1I6N1F4</accession>
<dbReference type="RefSeq" id="WP_311135672.1">
    <property type="nucleotide sequence ID" value="NZ_FOZM01000003.1"/>
</dbReference>
<dbReference type="PRINTS" id="PR00922">
    <property type="entry name" value="DADACBPTASE3"/>
</dbReference>
<feature type="signal peptide" evidence="3">
    <location>
        <begin position="1"/>
        <end position="22"/>
    </location>
</feature>
<dbReference type="InterPro" id="IPR000667">
    <property type="entry name" value="Peptidase_S13"/>
</dbReference>
<dbReference type="Proteomes" id="UP000198926">
    <property type="component" value="Unassembled WGS sequence"/>
</dbReference>
<keyword evidence="5" id="KW-1185">Reference proteome</keyword>
<keyword evidence="4" id="KW-0645">Protease</keyword>
<dbReference type="Pfam" id="PF02113">
    <property type="entry name" value="Peptidase_S13"/>
    <property type="match status" value="1"/>
</dbReference>
<gene>
    <name evidence="4" type="ORF">SAMN05444714_2940</name>
</gene>
<dbReference type="InterPro" id="IPR006311">
    <property type="entry name" value="TAT_signal"/>
</dbReference>
<dbReference type="InterPro" id="IPR012338">
    <property type="entry name" value="Beta-lactam/transpept-like"/>
</dbReference>
<sequence>MRLTRRALLAGAGSTFASAALAEAPLTSLRPRARVAASDVITRLVANAGLSGETGVAVMDLATGAMIEDVAADVQQPPASVTKAVTALYALEAMGPNHRFTTRVFADGPVVNGVLDGNLILAGGGDPDLATDDIATLAARLKDTGLREVRGDFLVWDEALRNVDEIDPGQLDHFGYNPTITGLNLNYNRVHFEWRREQDGFATAIDARSENYRPAVSIAEVDLVDRDAPVFTYRKSGNVDRWTVARGSLNDEGSRWLPVRHPALYAGEVFATFMRSHGIVLSKPQETPVTPSGVVLAQFQSAPLTEQLRFMLRNSINLSAEVTGMAATKAITDRVQGMRTSALRMSRWTYERCGGVTPLFVDHSGLGDESRISPAEMVGILGAPNVEPQLYPVLRRRRVFDSAGQEVVRDGIAVQAKTGTLNFVSSLAGYVRTDKGRRLAFAIFSADLEQRAAGILSGAESPQGARGWGRRARTLQRDIISHLALRLPA</sequence>
<keyword evidence="2" id="KW-0378">Hydrolase</keyword>
<dbReference type="PROSITE" id="PS51318">
    <property type="entry name" value="TAT"/>
    <property type="match status" value="1"/>
</dbReference>
<dbReference type="EMBL" id="FOZM01000003">
    <property type="protein sequence ID" value="SFS21760.1"/>
    <property type="molecule type" value="Genomic_DNA"/>
</dbReference>
<comment type="similarity">
    <text evidence="1">Belongs to the peptidase S13 family.</text>
</comment>
<protein>
    <submittedName>
        <fullName evidence="4">D-alanyl-D-alanine carboxypeptidase / D-alanyl-D-alanine-endopeptidase (Penicillin-binding protein 4)</fullName>
    </submittedName>
</protein>
<dbReference type="GO" id="GO:0006508">
    <property type="term" value="P:proteolysis"/>
    <property type="evidence" value="ECO:0007669"/>
    <property type="project" value="InterPro"/>
</dbReference>
<dbReference type="AlphaFoldDB" id="A0A1I6N1F4"/>
<keyword evidence="4" id="KW-0121">Carboxypeptidase</keyword>
<evidence type="ECO:0000256" key="1">
    <source>
        <dbReference type="ARBA" id="ARBA00006096"/>
    </source>
</evidence>
<reference evidence="4 5" key="1">
    <citation type="submission" date="2016-10" db="EMBL/GenBank/DDBJ databases">
        <authorList>
            <person name="de Groot N.N."/>
        </authorList>
    </citation>
    <scope>NUCLEOTIDE SEQUENCE [LARGE SCALE GENOMIC DNA]</scope>
    <source>
        <strain evidence="4 5">DSM 29433</strain>
    </source>
</reference>